<evidence type="ECO:0000313" key="3">
    <source>
        <dbReference type="Proteomes" id="UP000286701"/>
    </source>
</evidence>
<protein>
    <submittedName>
        <fullName evidence="2">Glycoside hydrolase</fullName>
    </submittedName>
</protein>
<keyword evidence="3" id="KW-1185">Reference proteome</keyword>
<dbReference type="GO" id="GO:0016787">
    <property type="term" value="F:hydrolase activity"/>
    <property type="evidence" value="ECO:0007669"/>
    <property type="project" value="UniProtKB-KW"/>
</dbReference>
<sequence length="118" mass="12630">MKKKIFITAVLSCCFMICLAAFADLNGKWVGVLNTPDGQALDLTYTFKVDGEKLTGTATSPMGDVSVDDGKIKGDDFTFKVNVNGTDYPHTGKVYADSVAMNIDFGGAASHFVLKHAK</sequence>
<dbReference type="OrthoDB" id="796539at2"/>
<evidence type="ECO:0000313" key="2">
    <source>
        <dbReference type="EMBL" id="RWY55537.1"/>
    </source>
</evidence>
<dbReference type="RefSeq" id="WP_128532318.1">
    <property type="nucleotide sequence ID" value="NZ_SBIW01000002.1"/>
</dbReference>
<dbReference type="EMBL" id="SBIW01000002">
    <property type="protein sequence ID" value="RWY55537.1"/>
    <property type="molecule type" value="Genomic_DNA"/>
</dbReference>
<organism evidence="2 3">
    <name type="scientific">Mucilaginibacter gilvus</name>
    <dbReference type="NCBI Taxonomy" id="2305909"/>
    <lineage>
        <taxon>Bacteria</taxon>
        <taxon>Pseudomonadati</taxon>
        <taxon>Bacteroidota</taxon>
        <taxon>Sphingobacteriia</taxon>
        <taxon>Sphingobacteriales</taxon>
        <taxon>Sphingobacteriaceae</taxon>
        <taxon>Mucilaginibacter</taxon>
    </lineage>
</organism>
<feature type="chain" id="PRO_5018778820" evidence="1">
    <location>
        <begin position="24"/>
        <end position="118"/>
    </location>
</feature>
<gene>
    <name evidence="2" type="ORF">EPL05_03945</name>
</gene>
<feature type="signal peptide" evidence="1">
    <location>
        <begin position="1"/>
        <end position="23"/>
    </location>
</feature>
<reference evidence="2 3" key="1">
    <citation type="submission" date="2019-01" db="EMBL/GenBank/DDBJ databases">
        <title>Mucilaginibacter antarcticum sp. nov., isolated from antarctic soil.</title>
        <authorList>
            <person name="Yan Y.-Q."/>
            <person name="Du Z.-J."/>
        </authorList>
    </citation>
    <scope>NUCLEOTIDE SEQUENCE [LARGE SCALE GENOMIC DNA]</scope>
    <source>
        <strain evidence="2 3">F01003</strain>
    </source>
</reference>
<keyword evidence="1" id="KW-0732">Signal</keyword>
<comment type="caution">
    <text evidence="2">The sequence shown here is derived from an EMBL/GenBank/DDBJ whole genome shotgun (WGS) entry which is preliminary data.</text>
</comment>
<dbReference type="AlphaFoldDB" id="A0A3S3UVM0"/>
<accession>A0A3S3UVM0</accession>
<name>A0A3S3UVM0_9SPHI</name>
<keyword evidence="2" id="KW-0378">Hydrolase</keyword>
<evidence type="ECO:0000256" key="1">
    <source>
        <dbReference type="SAM" id="SignalP"/>
    </source>
</evidence>
<dbReference type="Proteomes" id="UP000286701">
    <property type="component" value="Unassembled WGS sequence"/>
</dbReference>
<proteinExistence type="predicted"/>